<dbReference type="EMBL" id="LZZM01000138">
    <property type="protein sequence ID" value="OOM77960.1"/>
    <property type="molecule type" value="Genomic_DNA"/>
</dbReference>
<evidence type="ECO:0000259" key="1">
    <source>
        <dbReference type="Pfam" id="PF00535"/>
    </source>
</evidence>
<dbReference type="Proteomes" id="UP000190890">
    <property type="component" value="Unassembled WGS sequence"/>
</dbReference>
<dbReference type="SUPFAM" id="SSF53448">
    <property type="entry name" value="Nucleotide-diphospho-sugar transferases"/>
    <property type="match status" value="1"/>
</dbReference>
<protein>
    <submittedName>
        <fullName evidence="2">PGL/p-HBAD biosynthesis glycosyltransferase</fullName>
        <ecNumber evidence="2">2.4.1.-</ecNumber>
    </submittedName>
</protein>
<gene>
    <name evidence="2" type="ORF">CLPUN_21330</name>
</gene>
<reference evidence="2 3" key="1">
    <citation type="submission" date="2016-05" db="EMBL/GenBank/DDBJ databases">
        <title>Microbial solvent formation.</title>
        <authorList>
            <person name="Poehlein A."/>
            <person name="Montoya Solano J.D."/>
            <person name="Flitsch S."/>
            <person name="Krabben P."/>
            <person name="Duerre P."/>
            <person name="Daniel R."/>
        </authorList>
    </citation>
    <scope>NUCLEOTIDE SEQUENCE [LARGE SCALE GENOMIC DNA]</scope>
    <source>
        <strain evidence="2 3">DSM 2619</strain>
    </source>
</reference>
<dbReference type="AlphaFoldDB" id="A0A1S8TJI7"/>
<name>A0A1S8TJI7_9CLOT</name>
<evidence type="ECO:0000313" key="3">
    <source>
        <dbReference type="Proteomes" id="UP000190890"/>
    </source>
</evidence>
<dbReference type="EC" id="2.4.1.-" evidence="2"/>
<dbReference type="PANTHER" id="PTHR22916:SF3">
    <property type="entry name" value="UDP-GLCNAC:BETAGAL BETA-1,3-N-ACETYLGLUCOSAMINYLTRANSFERASE-LIKE PROTEIN 1"/>
    <property type="match status" value="1"/>
</dbReference>
<dbReference type="Gene3D" id="3.90.550.10">
    <property type="entry name" value="Spore Coat Polysaccharide Biosynthesis Protein SpsA, Chain A"/>
    <property type="match status" value="1"/>
</dbReference>
<dbReference type="PANTHER" id="PTHR22916">
    <property type="entry name" value="GLYCOSYLTRANSFERASE"/>
    <property type="match status" value="1"/>
</dbReference>
<comment type="caution">
    <text evidence="2">The sequence shown here is derived from an EMBL/GenBank/DDBJ whole genome shotgun (WGS) entry which is preliminary data.</text>
</comment>
<keyword evidence="3" id="KW-1185">Reference proteome</keyword>
<keyword evidence="2" id="KW-0328">Glycosyltransferase</keyword>
<dbReference type="STRING" id="29367.CLPUN_21330"/>
<accession>A0A1S8TJI7</accession>
<dbReference type="Pfam" id="PF00535">
    <property type="entry name" value="Glycos_transf_2"/>
    <property type="match status" value="1"/>
</dbReference>
<keyword evidence="2" id="KW-0808">Transferase</keyword>
<evidence type="ECO:0000313" key="2">
    <source>
        <dbReference type="EMBL" id="OOM77960.1"/>
    </source>
</evidence>
<dbReference type="InterPro" id="IPR001173">
    <property type="entry name" value="Glyco_trans_2-like"/>
</dbReference>
<dbReference type="OrthoDB" id="396512at2"/>
<feature type="domain" description="Glycosyltransferase 2-like" evidence="1">
    <location>
        <begin position="7"/>
        <end position="149"/>
    </location>
</feature>
<dbReference type="RefSeq" id="WP_077847273.1">
    <property type="nucleotide sequence ID" value="NZ_LZZM01000138.1"/>
</dbReference>
<organism evidence="2 3">
    <name type="scientific">Clostridium puniceum</name>
    <dbReference type="NCBI Taxonomy" id="29367"/>
    <lineage>
        <taxon>Bacteria</taxon>
        <taxon>Bacillati</taxon>
        <taxon>Bacillota</taxon>
        <taxon>Clostridia</taxon>
        <taxon>Eubacteriales</taxon>
        <taxon>Clostridiaceae</taxon>
        <taxon>Clostridium</taxon>
    </lineage>
</organism>
<dbReference type="GO" id="GO:0016758">
    <property type="term" value="F:hexosyltransferase activity"/>
    <property type="evidence" value="ECO:0007669"/>
    <property type="project" value="UniProtKB-ARBA"/>
</dbReference>
<sequence>MDKVLFTIILPTYNCEEYIIRTLDSIVEQDKRLYECIVVDGLSKDNTLGIVKEYSNKYSNVKYIAEKDEGVYDAMNKGIRVAAGEYLYFIGAGDTLYLDILKNLKDEINNEDLICGMSYHVGRKFYFMPPKKREDGIYLLFNHQAIFYKRKVFDIVGDYDSKYKIYADNVLNKKIIGNYKLTIKSTNIKIAKYLGNGISESESDASIKNDFAKIVIDSFGREYLKSLYIKKININKINSKKIIAWGTGGEYEKSSKIKEFDINYFIESNPKKNIYKDKVVKHRKELLKENKENILILVYSVVYYQEIRAWLEENGFAEFKNFILMNDDIINLLKEINLL</sequence>
<dbReference type="InterPro" id="IPR029044">
    <property type="entry name" value="Nucleotide-diphossugar_trans"/>
</dbReference>
<proteinExistence type="predicted"/>